<dbReference type="GO" id="GO:0008168">
    <property type="term" value="F:methyltransferase activity"/>
    <property type="evidence" value="ECO:0007669"/>
    <property type="project" value="UniProtKB-KW"/>
</dbReference>
<organism evidence="1 2">
    <name type="scientific">Albidovulum sediminicola</name>
    <dbReference type="NCBI Taxonomy" id="2984331"/>
    <lineage>
        <taxon>Bacteria</taxon>
        <taxon>Pseudomonadati</taxon>
        <taxon>Pseudomonadota</taxon>
        <taxon>Alphaproteobacteria</taxon>
        <taxon>Rhodobacterales</taxon>
        <taxon>Paracoccaceae</taxon>
        <taxon>Albidovulum</taxon>
    </lineage>
</organism>
<proteinExistence type="predicted"/>
<dbReference type="GO" id="GO:0032259">
    <property type="term" value="P:methylation"/>
    <property type="evidence" value="ECO:0007669"/>
    <property type="project" value="UniProtKB-KW"/>
</dbReference>
<dbReference type="SUPFAM" id="SSF53335">
    <property type="entry name" value="S-adenosyl-L-methionine-dependent methyltransferases"/>
    <property type="match status" value="1"/>
</dbReference>
<dbReference type="RefSeq" id="WP_263722499.1">
    <property type="nucleotide sequence ID" value="NZ_JAOWLA010000014.1"/>
</dbReference>
<reference evidence="1 2" key="1">
    <citation type="submission" date="2022-10" db="EMBL/GenBank/DDBJ databases">
        <title>Defluviimonas sp. nov., isolated from ocean surface water.</title>
        <authorList>
            <person name="He W."/>
            <person name="Wang L."/>
            <person name="Zhang D.-F."/>
        </authorList>
    </citation>
    <scope>NUCLEOTIDE SEQUENCE [LARGE SCALE GENOMIC DNA]</scope>
    <source>
        <strain evidence="1 2">WL0075</strain>
    </source>
</reference>
<dbReference type="InterPro" id="IPR029063">
    <property type="entry name" value="SAM-dependent_MTases_sf"/>
</dbReference>
<dbReference type="Pfam" id="PF13489">
    <property type="entry name" value="Methyltransf_23"/>
    <property type="match status" value="1"/>
</dbReference>
<gene>
    <name evidence="1" type="ORF">OE647_14705</name>
</gene>
<protein>
    <submittedName>
        <fullName evidence="1">Class I SAM-dependent methyltransferase</fullName>
    </submittedName>
</protein>
<evidence type="ECO:0000313" key="1">
    <source>
        <dbReference type="EMBL" id="MCV2865971.1"/>
    </source>
</evidence>
<dbReference type="Gene3D" id="3.40.50.150">
    <property type="entry name" value="Vaccinia Virus protein VP39"/>
    <property type="match status" value="1"/>
</dbReference>
<evidence type="ECO:0000313" key="2">
    <source>
        <dbReference type="Proteomes" id="UP001652503"/>
    </source>
</evidence>
<accession>A0ABT2Z4D2</accession>
<sequence>MPLIRNGIRLDVKEGRSRSDGEVTDDGKARSEGSSLLGLYSAFRRMTRGPRQAIRKTRALYLDMALEERSCTLCEASDFTLLAQSARYGFDLDVEAIAFARAEYGHDFEVASFPSRLAEGPKVSILPHVREHVHDPKAFLAEVRERMSPDDYLLVEVPGLNAVAEGAYGRDLWAYFHIAHVTDFTAGTLGALAHVAGFEIVRINETVTALLRKSASEALPWERSPTDTVGNVVRVGNARKARRA</sequence>
<dbReference type="EMBL" id="JAOWLA010000014">
    <property type="protein sequence ID" value="MCV2865971.1"/>
    <property type="molecule type" value="Genomic_DNA"/>
</dbReference>
<dbReference type="Proteomes" id="UP001652503">
    <property type="component" value="Unassembled WGS sequence"/>
</dbReference>
<comment type="caution">
    <text evidence="1">The sequence shown here is derived from an EMBL/GenBank/DDBJ whole genome shotgun (WGS) entry which is preliminary data.</text>
</comment>
<keyword evidence="2" id="KW-1185">Reference proteome</keyword>
<name>A0ABT2Z4D2_9RHOB</name>
<keyword evidence="1" id="KW-0489">Methyltransferase</keyword>
<keyword evidence="1" id="KW-0808">Transferase</keyword>